<gene>
    <name evidence="1" type="ORF">DEACI_0185</name>
    <name evidence="2" type="ORF">DEACI_2220</name>
</gene>
<protein>
    <submittedName>
        <fullName evidence="1">Uncharacterized protein</fullName>
    </submittedName>
</protein>
<dbReference type="AlphaFoldDB" id="A0A8S0W675"/>
<reference evidence="2" key="1">
    <citation type="submission" date="2014-11" db="EMBL/GenBank/DDBJ databases">
        <authorList>
            <person name="Hornung B.V."/>
        </authorList>
    </citation>
    <scope>NUCLEOTIDE SEQUENCE</scope>
    <source>
        <strain evidence="2">INE</strain>
    </source>
</reference>
<dbReference type="Proteomes" id="UP001071230">
    <property type="component" value="Unassembled WGS sequence"/>
</dbReference>
<evidence type="ECO:0000313" key="2">
    <source>
        <dbReference type="EMBL" id="CEJ07754.1"/>
    </source>
</evidence>
<evidence type="ECO:0000313" key="3">
    <source>
        <dbReference type="Proteomes" id="UP001071230"/>
    </source>
</evidence>
<reference evidence="1" key="2">
    <citation type="submission" date="2020-01" db="EMBL/GenBank/DDBJ databases">
        <authorList>
            <person name="Hornung B."/>
        </authorList>
    </citation>
    <scope>NUCLEOTIDE SEQUENCE</scope>
    <source>
        <strain evidence="1">PacBioINE</strain>
    </source>
</reference>
<evidence type="ECO:0000313" key="1">
    <source>
        <dbReference type="EMBL" id="CAA7599559.1"/>
    </source>
</evidence>
<dbReference type="EMBL" id="CDGJ01000065">
    <property type="protein sequence ID" value="CEJ07754.1"/>
    <property type="molecule type" value="Genomic_DNA"/>
</dbReference>
<keyword evidence="3" id="KW-1185">Reference proteome</keyword>
<sequence length="63" mass="7273">MLDEIKAQLAEIEKYYNSISDDELKQRLIKAGFEIVEGVPGQFFIDEEDEDKNGQGKECSDFR</sequence>
<dbReference type="Proteomes" id="UP000836597">
    <property type="component" value="Chromosome"/>
</dbReference>
<dbReference type="RefSeq" id="WP_240983349.1">
    <property type="nucleotide sequence ID" value="NZ_CDGJ01000065.1"/>
</dbReference>
<dbReference type="EMBL" id="LR746496">
    <property type="protein sequence ID" value="CAA7599559.1"/>
    <property type="molecule type" value="Genomic_DNA"/>
</dbReference>
<dbReference type="KEGG" id="aacx:DEACI_0185"/>
<organism evidence="1">
    <name type="scientific">Acididesulfobacillus acetoxydans</name>
    <dbReference type="NCBI Taxonomy" id="1561005"/>
    <lineage>
        <taxon>Bacteria</taxon>
        <taxon>Bacillati</taxon>
        <taxon>Bacillota</taxon>
        <taxon>Clostridia</taxon>
        <taxon>Eubacteriales</taxon>
        <taxon>Peptococcaceae</taxon>
        <taxon>Acididesulfobacillus</taxon>
    </lineage>
</organism>
<accession>A0A8S0W675</accession>
<name>A0A8S0W675_9FIRM</name>
<proteinExistence type="predicted"/>